<sequence>MAVTIRDIARATGYSIGTVSRALKNQDGLTDKTRERICAVAREMGYDFAKLREGDVRRIAFLLHRQHNTQSASPFYLPVLHGVEDACRKRGIALSFVVVGPAEPVLDLVRLHQPDALLCAGFFEPELVAALRDTGKPLVLLDMRLPGYRSVNPDHALGGYLATRHLIRQGRRRVAMLTGPLAHHSILERYRGFRKALFEARMLANPDLEVQLPSIGNSLDNVRQAVDALLAREPRPDALFCYNDSTALAAMRHCLERGLKIPHDIAIVGFDDISAASSAIPPLTSIQIDKDLLGRMGVDSLLERVDSASLEQTLAVQLVVRESSNDD</sequence>
<dbReference type="InterPro" id="IPR000843">
    <property type="entry name" value="HTH_LacI"/>
</dbReference>
<gene>
    <name evidence="5" type="ORF">LO55_1154</name>
</gene>
<keyword evidence="3" id="KW-0804">Transcription</keyword>
<dbReference type="PROSITE" id="PS50932">
    <property type="entry name" value="HTH_LACI_2"/>
    <property type="match status" value="1"/>
</dbReference>
<reference evidence="5 6" key="1">
    <citation type="submission" date="2014-10" db="EMBL/GenBank/DDBJ databases">
        <authorList>
            <person name="Seo M.-J."/>
            <person name="Seok Y.J."/>
            <person name="Cha I.-T."/>
        </authorList>
    </citation>
    <scope>NUCLEOTIDE SEQUENCE [LARGE SCALE GENOMIC DNA]</scope>
    <source>
        <strain evidence="5 6">NEU</strain>
    </source>
</reference>
<protein>
    <submittedName>
        <fullName evidence="5">Bacterial regulatory s, lacI family protein</fullName>
    </submittedName>
</protein>
<dbReference type="Pfam" id="PF13377">
    <property type="entry name" value="Peripla_BP_3"/>
    <property type="match status" value="1"/>
</dbReference>
<dbReference type="GO" id="GO:0003700">
    <property type="term" value="F:DNA-binding transcription factor activity"/>
    <property type="evidence" value="ECO:0007669"/>
    <property type="project" value="TreeGrafter"/>
</dbReference>
<dbReference type="AlphaFoldDB" id="A0A1S2N858"/>
<dbReference type="SUPFAM" id="SSF47413">
    <property type="entry name" value="lambda repressor-like DNA-binding domains"/>
    <property type="match status" value="1"/>
</dbReference>
<evidence type="ECO:0000256" key="3">
    <source>
        <dbReference type="ARBA" id="ARBA00023163"/>
    </source>
</evidence>
<dbReference type="CDD" id="cd01392">
    <property type="entry name" value="HTH_LacI"/>
    <property type="match status" value="1"/>
</dbReference>
<dbReference type="PANTHER" id="PTHR30146">
    <property type="entry name" value="LACI-RELATED TRANSCRIPTIONAL REPRESSOR"/>
    <property type="match status" value="1"/>
</dbReference>
<dbReference type="CDD" id="cd06267">
    <property type="entry name" value="PBP1_LacI_sugar_binding-like"/>
    <property type="match status" value="1"/>
</dbReference>
<dbReference type="Pfam" id="PF00356">
    <property type="entry name" value="LacI"/>
    <property type="match status" value="1"/>
</dbReference>
<dbReference type="InterPro" id="IPR010982">
    <property type="entry name" value="Lambda_DNA-bd_dom_sf"/>
</dbReference>
<dbReference type="SUPFAM" id="SSF53822">
    <property type="entry name" value="Periplasmic binding protein-like I"/>
    <property type="match status" value="1"/>
</dbReference>
<dbReference type="Proteomes" id="UP000180246">
    <property type="component" value="Unassembled WGS sequence"/>
</dbReference>
<evidence type="ECO:0000256" key="1">
    <source>
        <dbReference type="ARBA" id="ARBA00023015"/>
    </source>
</evidence>
<evidence type="ECO:0000256" key="2">
    <source>
        <dbReference type="ARBA" id="ARBA00023125"/>
    </source>
</evidence>
<evidence type="ECO:0000313" key="5">
    <source>
        <dbReference type="EMBL" id="OIJ41277.1"/>
    </source>
</evidence>
<keyword evidence="2" id="KW-0238">DNA-binding</keyword>
<proteinExistence type="predicted"/>
<dbReference type="InterPro" id="IPR028082">
    <property type="entry name" value="Peripla_BP_I"/>
</dbReference>
<dbReference type="EMBL" id="JRYB01000001">
    <property type="protein sequence ID" value="OIJ41277.1"/>
    <property type="molecule type" value="Genomic_DNA"/>
</dbReference>
<dbReference type="PANTHER" id="PTHR30146:SF109">
    <property type="entry name" value="HTH-TYPE TRANSCRIPTIONAL REGULATOR GALS"/>
    <property type="match status" value="1"/>
</dbReference>
<dbReference type="RefSeq" id="WP_071360765.1">
    <property type="nucleotide sequence ID" value="NZ_JRYB01000001.1"/>
</dbReference>
<comment type="caution">
    <text evidence="5">The sequence shown here is derived from an EMBL/GenBank/DDBJ whole genome shotgun (WGS) entry which is preliminary data.</text>
</comment>
<organism evidence="5 6">
    <name type="scientific">Massilia timonae</name>
    <dbReference type="NCBI Taxonomy" id="47229"/>
    <lineage>
        <taxon>Bacteria</taxon>
        <taxon>Pseudomonadati</taxon>
        <taxon>Pseudomonadota</taxon>
        <taxon>Betaproteobacteria</taxon>
        <taxon>Burkholderiales</taxon>
        <taxon>Oxalobacteraceae</taxon>
        <taxon>Telluria group</taxon>
        <taxon>Massilia</taxon>
    </lineage>
</organism>
<dbReference type="InterPro" id="IPR046335">
    <property type="entry name" value="LacI/GalR-like_sensor"/>
</dbReference>
<accession>A0A1S2N858</accession>
<feature type="domain" description="HTH lacI-type" evidence="4">
    <location>
        <begin position="3"/>
        <end position="46"/>
    </location>
</feature>
<evidence type="ECO:0000313" key="6">
    <source>
        <dbReference type="Proteomes" id="UP000180246"/>
    </source>
</evidence>
<dbReference type="Gene3D" id="3.40.50.2300">
    <property type="match status" value="2"/>
</dbReference>
<dbReference type="SMART" id="SM00354">
    <property type="entry name" value="HTH_LACI"/>
    <property type="match status" value="1"/>
</dbReference>
<dbReference type="GO" id="GO:0000976">
    <property type="term" value="F:transcription cis-regulatory region binding"/>
    <property type="evidence" value="ECO:0007669"/>
    <property type="project" value="TreeGrafter"/>
</dbReference>
<dbReference type="Gene3D" id="1.10.260.40">
    <property type="entry name" value="lambda repressor-like DNA-binding domains"/>
    <property type="match status" value="1"/>
</dbReference>
<name>A0A1S2N858_9BURK</name>
<keyword evidence="1" id="KW-0805">Transcription regulation</keyword>
<evidence type="ECO:0000259" key="4">
    <source>
        <dbReference type="PROSITE" id="PS50932"/>
    </source>
</evidence>